<feature type="domain" description="Aminoglycoside phosphotransferase" evidence="1">
    <location>
        <begin position="219"/>
        <end position="417"/>
    </location>
</feature>
<comment type="caution">
    <text evidence="2">The sequence shown here is derived from an EMBL/GenBank/DDBJ whole genome shotgun (WGS) entry which is preliminary data.</text>
</comment>
<dbReference type="OrthoDB" id="5327538at2759"/>
<dbReference type="AlphaFoldDB" id="A0A1Q5Q9J3"/>
<name>A0A1Q5Q9J3_TALAT</name>
<proteinExistence type="predicted"/>
<dbReference type="InterPro" id="IPR051678">
    <property type="entry name" value="AGP_Transferase"/>
</dbReference>
<evidence type="ECO:0000313" key="3">
    <source>
        <dbReference type="Proteomes" id="UP000214365"/>
    </source>
</evidence>
<dbReference type="STRING" id="1441469.A0A1Q5Q9J3"/>
<gene>
    <name evidence="2" type="ORF">UA08_01135</name>
</gene>
<dbReference type="InterPro" id="IPR002575">
    <property type="entry name" value="Aminoglycoside_PTrfase"/>
</dbReference>
<evidence type="ECO:0000259" key="1">
    <source>
        <dbReference type="Pfam" id="PF01636"/>
    </source>
</evidence>
<organism evidence="2 3">
    <name type="scientific">Talaromyces atroroseus</name>
    <dbReference type="NCBI Taxonomy" id="1441469"/>
    <lineage>
        <taxon>Eukaryota</taxon>
        <taxon>Fungi</taxon>
        <taxon>Dikarya</taxon>
        <taxon>Ascomycota</taxon>
        <taxon>Pezizomycotina</taxon>
        <taxon>Eurotiomycetes</taxon>
        <taxon>Eurotiomycetidae</taxon>
        <taxon>Eurotiales</taxon>
        <taxon>Trichocomaceae</taxon>
        <taxon>Talaromyces</taxon>
        <taxon>Talaromyces sect. Trachyspermi</taxon>
    </lineage>
</organism>
<accession>A0A1Q5Q9J3</accession>
<keyword evidence="3" id="KW-1185">Reference proteome</keyword>
<dbReference type="RefSeq" id="XP_020122733.1">
    <property type="nucleotide sequence ID" value="XM_020261536.1"/>
</dbReference>
<dbReference type="InterPro" id="IPR011009">
    <property type="entry name" value="Kinase-like_dom_sf"/>
</dbReference>
<dbReference type="GeneID" id="31000890"/>
<reference evidence="2 3" key="1">
    <citation type="submission" date="2015-06" db="EMBL/GenBank/DDBJ databases">
        <title>Talaromyces atroroseus IBT 11181 draft genome.</title>
        <authorList>
            <person name="Rasmussen K.B."/>
            <person name="Rasmussen S."/>
            <person name="Petersen B."/>
            <person name="Sicheritz-Ponten T."/>
            <person name="Mortensen U.H."/>
            <person name="Thrane U."/>
        </authorList>
    </citation>
    <scope>NUCLEOTIDE SEQUENCE [LARGE SCALE GENOMIC DNA]</scope>
    <source>
        <strain evidence="2 3">IBT 11181</strain>
    </source>
</reference>
<dbReference type="Proteomes" id="UP000214365">
    <property type="component" value="Unassembled WGS sequence"/>
</dbReference>
<dbReference type="PANTHER" id="PTHR21310">
    <property type="entry name" value="AMINOGLYCOSIDE PHOSPHOTRANSFERASE-RELATED-RELATED"/>
    <property type="match status" value="1"/>
</dbReference>
<protein>
    <recommendedName>
        <fullName evidence="1">Aminoglycoside phosphotransferase domain-containing protein</fullName>
    </recommendedName>
</protein>
<sequence length="439" mass="48707">MFSRSGTTARECAALRWLTKTNVLAPRLYGYGLRNDPLSEVGVAYMLIDELPGRWNSLEASFDDGPFFLKLDDKGDHILVGDGYNITGIIDWTYARIVPTFEAFGPSLLTVNLNDMFNGKAGQSTNDSLMAEAVQSRDKHLGRIASGPDLVRRFSFVLGTATGIPLGLDLEVWRQTRIYQWAGDSRLQDLLRLQDEHSENKEMADDDADVPPELVDYLIASEYATLKFLEPTKIPAPKVFACGVASDPSNRVGVGFIIMEALPGKPFYAHEATPEQRRDVIQQLADILIESSKHPLPLAGSLVMKDGDQIDISAIASNRFVSLNTYGLLNTAIDYITNIIDQHMDLVADGQLCHKYPLEAFLFYRFLRQNIDALINPDIPGQFFLKHVDDNGDHLLVDDEFNTTGIIHWQFARTVPAAEASGPSYVTADLASLYSSNTN</sequence>
<dbReference type="Pfam" id="PF01636">
    <property type="entry name" value="APH"/>
    <property type="match status" value="1"/>
</dbReference>
<evidence type="ECO:0000313" key="2">
    <source>
        <dbReference type="EMBL" id="OKL62612.1"/>
    </source>
</evidence>
<dbReference type="SUPFAM" id="SSF56112">
    <property type="entry name" value="Protein kinase-like (PK-like)"/>
    <property type="match status" value="1"/>
</dbReference>
<dbReference type="PANTHER" id="PTHR21310:SF15">
    <property type="entry name" value="AMINOGLYCOSIDE PHOSPHOTRANSFERASE DOMAIN-CONTAINING PROTEIN"/>
    <property type="match status" value="1"/>
</dbReference>
<dbReference type="EMBL" id="LFMY01000002">
    <property type="protein sequence ID" value="OKL62612.1"/>
    <property type="molecule type" value="Genomic_DNA"/>
</dbReference>